<gene>
    <name evidence="1" type="ORF">DPMN_074418</name>
</gene>
<proteinExistence type="predicted"/>
<dbReference type="EMBL" id="JAIWYP010000015">
    <property type="protein sequence ID" value="KAH3699462.1"/>
    <property type="molecule type" value="Genomic_DNA"/>
</dbReference>
<evidence type="ECO:0000313" key="1">
    <source>
        <dbReference type="EMBL" id="KAH3699462.1"/>
    </source>
</evidence>
<dbReference type="Proteomes" id="UP000828390">
    <property type="component" value="Unassembled WGS sequence"/>
</dbReference>
<name>A0A9D3YFB2_DREPO</name>
<dbReference type="AlphaFoldDB" id="A0A9D3YFB2"/>
<accession>A0A9D3YFB2</accession>
<comment type="caution">
    <text evidence="1">The sequence shown here is derived from an EMBL/GenBank/DDBJ whole genome shotgun (WGS) entry which is preliminary data.</text>
</comment>
<reference evidence="1" key="2">
    <citation type="submission" date="2020-11" db="EMBL/GenBank/DDBJ databases">
        <authorList>
            <person name="McCartney M.A."/>
            <person name="Auch B."/>
            <person name="Kono T."/>
            <person name="Mallez S."/>
            <person name="Becker A."/>
            <person name="Gohl D.M."/>
            <person name="Silverstein K.A.T."/>
            <person name="Koren S."/>
            <person name="Bechman K.B."/>
            <person name="Herman A."/>
            <person name="Abrahante J.E."/>
            <person name="Garbe J."/>
        </authorList>
    </citation>
    <scope>NUCLEOTIDE SEQUENCE</scope>
    <source>
        <strain evidence="1">Duluth1</strain>
        <tissue evidence="1">Whole animal</tissue>
    </source>
</reference>
<keyword evidence="2" id="KW-1185">Reference proteome</keyword>
<protein>
    <submittedName>
        <fullName evidence="1">Uncharacterized protein</fullName>
    </submittedName>
</protein>
<sequence>MISGFHGEKRLSLWFHHRTNHVCQAGNGNSGYWGSNVEHALHPRDVLYIKRATGRDTLQGIWVGFVLL</sequence>
<evidence type="ECO:0000313" key="2">
    <source>
        <dbReference type="Proteomes" id="UP000828390"/>
    </source>
</evidence>
<organism evidence="1 2">
    <name type="scientific">Dreissena polymorpha</name>
    <name type="common">Zebra mussel</name>
    <name type="synonym">Mytilus polymorpha</name>
    <dbReference type="NCBI Taxonomy" id="45954"/>
    <lineage>
        <taxon>Eukaryota</taxon>
        <taxon>Metazoa</taxon>
        <taxon>Spiralia</taxon>
        <taxon>Lophotrochozoa</taxon>
        <taxon>Mollusca</taxon>
        <taxon>Bivalvia</taxon>
        <taxon>Autobranchia</taxon>
        <taxon>Heteroconchia</taxon>
        <taxon>Euheterodonta</taxon>
        <taxon>Imparidentia</taxon>
        <taxon>Neoheterodontei</taxon>
        <taxon>Myida</taxon>
        <taxon>Dreissenoidea</taxon>
        <taxon>Dreissenidae</taxon>
        <taxon>Dreissena</taxon>
    </lineage>
</organism>
<reference evidence="1" key="1">
    <citation type="journal article" date="2019" name="bioRxiv">
        <title>The Genome of the Zebra Mussel, Dreissena polymorpha: A Resource for Invasive Species Research.</title>
        <authorList>
            <person name="McCartney M.A."/>
            <person name="Auch B."/>
            <person name="Kono T."/>
            <person name="Mallez S."/>
            <person name="Zhang Y."/>
            <person name="Obille A."/>
            <person name="Becker A."/>
            <person name="Abrahante J.E."/>
            <person name="Garbe J."/>
            <person name="Badalamenti J.P."/>
            <person name="Herman A."/>
            <person name="Mangelson H."/>
            <person name="Liachko I."/>
            <person name="Sullivan S."/>
            <person name="Sone E.D."/>
            <person name="Koren S."/>
            <person name="Silverstein K.A.T."/>
            <person name="Beckman K.B."/>
            <person name="Gohl D.M."/>
        </authorList>
    </citation>
    <scope>NUCLEOTIDE SEQUENCE</scope>
    <source>
        <strain evidence="1">Duluth1</strain>
        <tissue evidence="1">Whole animal</tissue>
    </source>
</reference>